<comment type="similarity">
    <text evidence="1">Belongs to the eIF-2-beta/eIF-5 family.</text>
</comment>
<evidence type="ECO:0000256" key="1">
    <source>
        <dbReference type="ARBA" id="ARBA00010397"/>
    </source>
</evidence>
<evidence type="ECO:0000313" key="8">
    <source>
        <dbReference type="EMBL" id="LAC25225.1"/>
    </source>
</evidence>
<feature type="compositionally biased region" description="Basic residues" evidence="6">
    <location>
        <begin position="38"/>
        <end position="49"/>
    </location>
</feature>
<dbReference type="PANTHER" id="PTHR23001:SF3">
    <property type="entry name" value="EUKARYOTIC TRANSLATION INITIATION FACTOR 2 SUBUNIT 2"/>
    <property type="match status" value="1"/>
</dbReference>
<dbReference type="GO" id="GO:0003743">
    <property type="term" value="F:translation initiation factor activity"/>
    <property type="evidence" value="ECO:0007669"/>
    <property type="project" value="UniProtKB-KW"/>
</dbReference>
<feature type="compositionally biased region" description="Basic and acidic residues" evidence="6">
    <location>
        <begin position="57"/>
        <end position="68"/>
    </location>
</feature>
<evidence type="ECO:0000259" key="7">
    <source>
        <dbReference type="SMART" id="SM00653"/>
    </source>
</evidence>
<reference evidence="8" key="1">
    <citation type="submission" date="2017-11" db="EMBL/GenBank/DDBJ databases">
        <title>The sensing device of the deep-sea amphipod.</title>
        <authorList>
            <person name="Kobayashi H."/>
            <person name="Nagahama T."/>
            <person name="Arai W."/>
            <person name="Sasagawa Y."/>
            <person name="Umeda M."/>
            <person name="Hayashi T."/>
            <person name="Nikaido I."/>
            <person name="Watanabe H."/>
            <person name="Oguri K."/>
            <person name="Kitazato H."/>
            <person name="Fujioka K."/>
            <person name="Kido Y."/>
            <person name="Takami H."/>
        </authorList>
    </citation>
    <scope>NUCLEOTIDE SEQUENCE</scope>
    <source>
        <tissue evidence="8">Whole body</tissue>
    </source>
</reference>
<evidence type="ECO:0000256" key="6">
    <source>
        <dbReference type="SAM" id="MobiDB-lite"/>
    </source>
</evidence>
<dbReference type="GO" id="GO:0001731">
    <property type="term" value="P:formation of translation preinitiation complex"/>
    <property type="evidence" value="ECO:0007669"/>
    <property type="project" value="TreeGrafter"/>
</dbReference>
<dbReference type="InterPro" id="IPR002735">
    <property type="entry name" value="Transl_init_fac_IF2/IF5_dom"/>
</dbReference>
<dbReference type="EMBL" id="IACT01006087">
    <property type="protein sequence ID" value="LAC25225.1"/>
    <property type="molecule type" value="mRNA"/>
</dbReference>
<evidence type="ECO:0000256" key="3">
    <source>
        <dbReference type="ARBA" id="ARBA00022917"/>
    </source>
</evidence>
<dbReference type="Pfam" id="PF01873">
    <property type="entry name" value="eIF-5_eIF-2B"/>
    <property type="match status" value="1"/>
</dbReference>
<sequence length="229" mass="26296">MMDVEEDAVDLDAVGGVTTVDEVEAVADELEELSLKLKGKKKKKKKKKKVVDDGEADQGHPDPNEDGKYSYQQMLDRIFTLLKENNPNLQNRRAYKMVPPQLGFIGSKKTMWSNFEEMCKLMRRTVDHAMSFFMVELGTQGSLDKNNRMVIKGRFKVNQIQTILKKYIGEYVRCSMCHTPETTLQRDQVTRLYFLECENCGSHRSVAPIKTLFHATSRADRRHAKRTGS</sequence>
<dbReference type="Gene3D" id="3.30.30.170">
    <property type="match status" value="1"/>
</dbReference>
<evidence type="ECO:0000256" key="5">
    <source>
        <dbReference type="ARBA" id="ARBA00042452"/>
    </source>
</evidence>
<dbReference type="SUPFAM" id="SSF100966">
    <property type="entry name" value="Translation initiation factor 2 beta, aIF2beta, N-terminal domain"/>
    <property type="match status" value="1"/>
</dbReference>
<protein>
    <recommendedName>
        <fullName evidence="4">Eukaryotic translation initiation factor 2 subunit 2</fullName>
    </recommendedName>
    <alternativeName>
        <fullName evidence="5">Eukaryotic translation initiation factor 2 subunit beta</fullName>
    </alternativeName>
</protein>
<proteinExistence type="evidence at transcript level"/>
<dbReference type="GO" id="GO:0003729">
    <property type="term" value="F:mRNA binding"/>
    <property type="evidence" value="ECO:0007669"/>
    <property type="project" value="TreeGrafter"/>
</dbReference>
<dbReference type="SMART" id="SM00653">
    <property type="entry name" value="eIF2B_5"/>
    <property type="match status" value="1"/>
</dbReference>
<dbReference type="InterPro" id="IPR016189">
    <property type="entry name" value="Transl_init_fac_IF2/IF5_N"/>
</dbReference>
<accession>A0A6A7G5V8</accession>
<feature type="domain" description="Translation initiation factor IF2/IF5" evidence="7">
    <location>
        <begin position="92"/>
        <end position="203"/>
    </location>
</feature>
<keyword evidence="2 8" id="KW-0396">Initiation factor</keyword>
<dbReference type="InterPro" id="IPR016190">
    <property type="entry name" value="Transl_init_fac_IF2/IF5_Zn-bd"/>
</dbReference>
<dbReference type="FunFam" id="3.30.30.170:FF:000001">
    <property type="entry name" value="Eukaryotic translation initiation factor 2 subunit"/>
    <property type="match status" value="1"/>
</dbReference>
<dbReference type="GO" id="GO:0031369">
    <property type="term" value="F:translation initiation factor binding"/>
    <property type="evidence" value="ECO:0007669"/>
    <property type="project" value="TreeGrafter"/>
</dbReference>
<keyword evidence="3" id="KW-0648">Protein biosynthesis</keyword>
<evidence type="ECO:0000256" key="2">
    <source>
        <dbReference type="ARBA" id="ARBA00022540"/>
    </source>
</evidence>
<dbReference type="SUPFAM" id="SSF75689">
    <property type="entry name" value="Zinc-binding domain of translation initiation factor 2 beta"/>
    <property type="match status" value="1"/>
</dbReference>
<dbReference type="PANTHER" id="PTHR23001">
    <property type="entry name" value="EUKARYOTIC TRANSLATION INITIATION FACTOR"/>
    <property type="match status" value="1"/>
</dbReference>
<dbReference type="GO" id="GO:0005850">
    <property type="term" value="C:eukaryotic translation initiation factor 2 complex"/>
    <property type="evidence" value="ECO:0007669"/>
    <property type="project" value="TreeGrafter"/>
</dbReference>
<name>A0A6A7G5V8_9CRUS</name>
<organism evidence="8">
    <name type="scientific">Hirondellea gigas</name>
    <dbReference type="NCBI Taxonomy" id="1518452"/>
    <lineage>
        <taxon>Eukaryota</taxon>
        <taxon>Metazoa</taxon>
        <taxon>Ecdysozoa</taxon>
        <taxon>Arthropoda</taxon>
        <taxon>Crustacea</taxon>
        <taxon>Multicrustacea</taxon>
        <taxon>Malacostraca</taxon>
        <taxon>Eumalacostraca</taxon>
        <taxon>Peracarida</taxon>
        <taxon>Amphipoda</taxon>
        <taxon>Amphilochidea</taxon>
        <taxon>Lysianassida</taxon>
        <taxon>Lysianassidira</taxon>
        <taxon>Lysianassoidea</taxon>
        <taxon>Lysianassidae</taxon>
        <taxon>Hirondellea</taxon>
    </lineage>
</organism>
<dbReference type="InterPro" id="IPR045196">
    <property type="entry name" value="IF2/IF5"/>
</dbReference>
<feature type="region of interest" description="Disordered" evidence="6">
    <location>
        <begin position="38"/>
        <end position="68"/>
    </location>
</feature>
<dbReference type="AlphaFoldDB" id="A0A6A7G5V8"/>
<evidence type="ECO:0000256" key="4">
    <source>
        <dbReference type="ARBA" id="ARBA00040874"/>
    </source>
</evidence>